<dbReference type="GO" id="GO:0033617">
    <property type="term" value="P:mitochondrial respiratory chain complex IV assembly"/>
    <property type="evidence" value="ECO:0007669"/>
    <property type="project" value="TreeGrafter"/>
</dbReference>
<dbReference type="OrthoDB" id="76305at2759"/>
<evidence type="ECO:0000313" key="7">
    <source>
        <dbReference type="EMBL" id="SCU82681.1"/>
    </source>
</evidence>
<keyword evidence="4" id="KW-0496">Mitochondrion</keyword>
<feature type="region of interest" description="Disordered" evidence="5">
    <location>
        <begin position="76"/>
        <end position="127"/>
    </location>
</feature>
<keyword evidence="8" id="KW-1185">Reference proteome</keyword>
<evidence type="ECO:0000313" key="8">
    <source>
        <dbReference type="Proteomes" id="UP000189911"/>
    </source>
</evidence>
<dbReference type="AlphaFoldDB" id="A0A1G4IZN0"/>
<feature type="compositionally biased region" description="Basic and acidic residues" evidence="5">
    <location>
        <begin position="76"/>
        <end position="109"/>
    </location>
</feature>
<evidence type="ECO:0000256" key="4">
    <source>
        <dbReference type="ARBA" id="ARBA00023128"/>
    </source>
</evidence>
<dbReference type="GO" id="GO:0005739">
    <property type="term" value="C:mitochondrion"/>
    <property type="evidence" value="ECO:0007669"/>
    <property type="project" value="UniProtKB-SubCell"/>
</dbReference>
<proteinExistence type="inferred from homology"/>
<dbReference type="Proteomes" id="UP000189911">
    <property type="component" value="Chromosome B"/>
</dbReference>
<comment type="similarity">
    <text evidence="2">Belongs to the PET117 family.</text>
</comment>
<dbReference type="PANTHER" id="PTHR28163:SF1">
    <property type="entry name" value="PROTEIN PET117 HOMOLOG, MITOCHONDRIAL"/>
    <property type="match status" value="1"/>
</dbReference>
<keyword evidence="6" id="KW-0472">Membrane</keyword>
<name>A0A1G4IZN0_9SACH</name>
<keyword evidence="6" id="KW-0812">Transmembrane</keyword>
<protein>
    <submittedName>
        <fullName evidence="7">LANO_0B07184g1_1</fullName>
    </submittedName>
</protein>
<dbReference type="EMBL" id="LT598450">
    <property type="protein sequence ID" value="SCU82681.1"/>
    <property type="molecule type" value="Genomic_DNA"/>
</dbReference>
<evidence type="ECO:0000256" key="6">
    <source>
        <dbReference type="SAM" id="Phobius"/>
    </source>
</evidence>
<evidence type="ECO:0000256" key="1">
    <source>
        <dbReference type="ARBA" id="ARBA00004173"/>
    </source>
</evidence>
<dbReference type="Pfam" id="PF15786">
    <property type="entry name" value="PET117"/>
    <property type="match status" value="1"/>
</dbReference>
<evidence type="ECO:0000256" key="2">
    <source>
        <dbReference type="ARBA" id="ARBA00008197"/>
    </source>
</evidence>
<comment type="subcellular location">
    <subcellularLocation>
        <location evidence="1">Mitochondrion</location>
    </subcellularLocation>
</comment>
<reference evidence="8" key="1">
    <citation type="submission" date="2016-03" db="EMBL/GenBank/DDBJ databases">
        <authorList>
            <person name="Devillers Hugo."/>
        </authorList>
    </citation>
    <scope>NUCLEOTIDE SEQUENCE [LARGE SCALE GENOMIC DNA]</scope>
</reference>
<organism evidence="7 8">
    <name type="scientific">Lachancea nothofagi CBS 11611</name>
    <dbReference type="NCBI Taxonomy" id="1266666"/>
    <lineage>
        <taxon>Eukaryota</taxon>
        <taxon>Fungi</taxon>
        <taxon>Dikarya</taxon>
        <taxon>Ascomycota</taxon>
        <taxon>Saccharomycotina</taxon>
        <taxon>Saccharomycetes</taxon>
        <taxon>Saccharomycetales</taxon>
        <taxon>Saccharomycetaceae</taxon>
        <taxon>Lachancea</taxon>
    </lineage>
</organism>
<feature type="transmembrane region" description="Helical" evidence="6">
    <location>
        <begin position="38"/>
        <end position="57"/>
    </location>
</feature>
<accession>A0A1G4IZN0</accession>
<evidence type="ECO:0000256" key="5">
    <source>
        <dbReference type="SAM" id="MobiDB-lite"/>
    </source>
</evidence>
<evidence type="ECO:0000256" key="3">
    <source>
        <dbReference type="ARBA" id="ARBA00022946"/>
    </source>
</evidence>
<gene>
    <name evidence="7" type="ORF">LANO_0B07184G</name>
</gene>
<dbReference type="PANTHER" id="PTHR28163">
    <property type="entry name" value="PROTEIN PET117 HOMOLOG, MITOCHONDRIAL"/>
    <property type="match status" value="1"/>
</dbReference>
<keyword evidence="6" id="KW-1133">Transmembrane helix</keyword>
<dbReference type="InterPro" id="IPR031568">
    <property type="entry name" value="Pet117"/>
</dbReference>
<keyword evidence="3" id="KW-0809">Transit peptide</keyword>
<sequence length="127" mass="14597">MCTLCRFSKSHWHIYNNQTQGKHTPRPIPTAMSRASKVTLAFSCVLTAITVVGVHYVQELERDTLHQGPIKDAKRIADRKANLDPEKERKKLFNKSEHELQQELRKKYESVQPLSGEVLTKNGEKVE</sequence>